<dbReference type="InterPro" id="IPR013320">
    <property type="entry name" value="ConA-like_dom_sf"/>
</dbReference>
<reference evidence="2 3" key="1">
    <citation type="journal article" date="2021" name="Elife">
        <title>Chloroplast acquisition without the gene transfer in kleptoplastic sea slugs, Plakobranchus ocellatus.</title>
        <authorList>
            <person name="Maeda T."/>
            <person name="Takahashi S."/>
            <person name="Yoshida T."/>
            <person name="Shimamura S."/>
            <person name="Takaki Y."/>
            <person name="Nagai Y."/>
            <person name="Toyoda A."/>
            <person name="Suzuki Y."/>
            <person name="Arimoto A."/>
            <person name="Ishii H."/>
            <person name="Satoh N."/>
            <person name="Nishiyama T."/>
            <person name="Hasebe M."/>
            <person name="Maruyama T."/>
            <person name="Minagawa J."/>
            <person name="Obokata J."/>
            <person name="Shigenobu S."/>
        </authorList>
    </citation>
    <scope>NUCLEOTIDE SEQUENCE [LARGE SCALE GENOMIC DNA]</scope>
</reference>
<dbReference type="Pfam" id="PF02210">
    <property type="entry name" value="Laminin_G_2"/>
    <property type="match status" value="1"/>
</dbReference>
<sequence>MTGNLRQKLSLSYPSGFCLTNNRKHTHYRKCRDNDDDDDDDDDNDYDCWGKHSLSRVTHNLTTATGNNLLTSTARETDRDSGVLLYAVGSSPFHNHLTVSIYSGAVHVSVSLEEDDLTFSGGIGLDDDRWHNLTVHHQGKTFSFHLDGMAAEKEVSKGDHYLSLDPGIFIGGGNNFVQTKDPISIVQPGRNSSDDVFFQ</sequence>
<gene>
    <name evidence="2" type="ORF">PoB_004580600</name>
</gene>
<dbReference type="Proteomes" id="UP000735302">
    <property type="component" value="Unassembled WGS sequence"/>
</dbReference>
<dbReference type="InterPro" id="IPR001791">
    <property type="entry name" value="Laminin_G"/>
</dbReference>
<dbReference type="EMBL" id="BLXT01005065">
    <property type="protein sequence ID" value="GFO19301.1"/>
    <property type="molecule type" value="Genomic_DNA"/>
</dbReference>
<dbReference type="SUPFAM" id="SSF49899">
    <property type="entry name" value="Concanavalin A-like lectins/glucanases"/>
    <property type="match status" value="1"/>
</dbReference>
<dbReference type="Gene3D" id="2.60.120.200">
    <property type="match status" value="1"/>
</dbReference>
<keyword evidence="3" id="KW-1185">Reference proteome</keyword>
<evidence type="ECO:0000313" key="2">
    <source>
        <dbReference type="EMBL" id="GFO19301.1"/>
    </source>
</evidence>
<proteinExistence type="predicted"/>
<organism evidence="2 3">
    <name type="scientific">Plakobranchus ocellatus</name>
    <dbReference type="NCBI Taxonomy" id="259542"/>
    <lineage>
        <taxon>Eukaryota</taxon>
        <taxon>Metazoa</taxon>
        <taxon>Spiralia</taxon>
        <taxon>Lophotrochozoa</taxon>
        <taxon>Mollusca</taxon>
        <taxon>Gastropoda</taxon>
        <taxon>Heterobranchia</taxon>
        <taxon>Euthyneura</taxon>
        <taxon>Panpulmonata</taxon>
        <taxon>Sacoglossa</taxon>
        <taxon>Placobranchoidea</taxon>
        <taxon>Plakobranchidae</taxon>
        <taxon>Plakobranchus</taxon>
    </lineage>
</organism>
<evidence type="ECO:0000259" key="1">
    <source>
        <dbReference type="Pfam" id="PF02210"/>
    </source>
</evidence>
<evidence type="ECO:0000313" key="3">
    <source>
        <dbReference type="Proteomes" id="UP000735302"/>
    </source>
</evidence>
<dbReference type="AlphaFoldDB" id="A0AAV4B7F1"/>
<dbReference type="CDD" id="cd00110">
    <property type="entry name" value="LamG"/>
    <property type="match status" value="1"/>
</dbReference>
<accession>A0AAV4B7F1</accession>
<comment type="caution">
    <text evidence="2">The sequence shown here is derived from an EMBL/GenBank/DDBJ whole genome shotgun (WGS) entry which is preliminary data.</text>
</comment>
<feature type="domain" description="Laminin G" evidence="1">
    <location>
        <begin position="77"/>
        <end position="173"/>
    </location>
</feature>
<protein>
    <submittedName>
        <fullName evidence="2">Neurexin-1-alpha</fullName>
    </submittedName>
</protein>
<name>A0AAV4B7F1_9GAST</name>